<dbReference type="AlphaFoldDB" id="A0A2L1GLL8"/>
<keyword evidence="3" id="KW-1185">Reference proteome</keyword>
<dbReference type="InterPro" id="IPR010262">
    <property type="entry name" value="Arylsulfotransferase_bact"/>
</dbReference>
<dbReference type="PANTHER" id="PTHR35340:SF10">
    <property type="entry name" value="CYTOPLASMIC PROTEIN"/>
    <property type="match status" value="1"/>
</dbReference>
<dbReference type="SUPFAM" id="SSF50998">
    <property type="entry name" value="Quinoprotein alcohol dehydrogenase-like"/>
    <property type="match status" value="1"/>
</dbReference>
<evidence type="ECO:0000313" key="2">
    <source>
        <dbReference type="EMBL" id="AVD70548.1"/>
    </source>
</evidence>
<dbReference type="Gene3D" id="2.60.40.3100">
    <property type="entry name" value="Arylsulphate sulphotransferase monomer, N-terminal domain"/>
    <property type="match status" value="1"/>
</dbReference>
<dbReference type="Proteomes" id="UP000239867">
    <property type="component" value="Chromosome"/>
</dbReference>
<gene>
    <name evidence="2" type="ORF">CAY53_02860</name>
</gene>
<feature type="domain" description="Arylsulfotransferase N-terminal" evidence="1">
    <location>
        <begin position="40"/>
        <end position="112"/>
    </location>
</feature>
<proteinExistence type="predicted"/>
<dbReference type="InterPro" id="IPR035391">
    <property type="entry name" value="Arylsulfotran_N"/>
</dbReference>
<dbReference type="KEGG" id="deo:CAY53_02860"/>
<dbReference type="PANTHER" id="PTHR35340">
    <property type="entry name" value="PQQ ENZYME REPEAT PROTEIN-RELATED"/>
    <property type="match status" value="1"/>
</dbReference>
<dbReference type="GO" id="GO:0004062">
    <property type="term" value="F:aryl sulfotransferase activity"/>
    <property type="evidence" value="ECO:0007669"/>
    <property type="project" value="InterPro"/>
</dbReference>
<dbReference type="InterPro" id="IPR038477">
    <property type="entry name" value="ASST_N_sf"/>
</dbReference>
<sequence>MDYKVRYTNEDHLITRQNRAEKAFLAAFEKDKPELENAHVLINPYLINPLCALLLFRSKTPASATLTVHGKRNSREDIVHVFPQTTSHVLPVIGLYEGMSTRVTVSLSSGESKTFAIASQPLPEDVCRCRNISTSMNYFGTNFMFLTPAGKNLPTAYDYMGDIRWLLTVNTMFDIKRLKNGNIMTGSHRFCYMPYNSTGLVELNLLGKIYREYRLPGCYHHDHFEMEDGNILALTQDFTRDTVEDMCVLLDRETGNILKTWDYRKVLPTDAAGSGSQDAHDWFHNNAVWYDRKTHSLSFSGRHQDAIINLDFETGELRWIVGDPEGWPEAMQKKYFFKPVGDLSQFDWQYEQHACVICPDGDVMCFDNGQYRSKDKAKYIRNRDNFSRGVRFRIDTGKMEIEQVWQYGKELGEAFFSPYICNVEYYAEGHYLIHSGGIGWQDGYASDMLGAFINPKTMPGTDICSKTVEQKDGVVMYSMEVDGNFYRAEKLAPYHDGDNAAFGAGKLVGRLEVTPTFDTIAEASETNTVIDSWHQIHIEEDEDRLVFHGRFERGSLVQLLLQSDRETRPYFINTAATWALAMCSGAYLENDERVIKKNISKEGLAGIYEIKVLVEDKIYKTGISICCP</sequence>
<evidence type="ECO:0000259" key="1">
    <source>
        <dbReference type="Pfam" id="PF17425"/>
    </source>
</evidence>
<dbReference type="InterPro" id="IPR011047">
    <property type="entry name" value="Quinoprotein_ADH-like_sf"/>
</dbReference>
<name>A0A2L1GLL8_9BACT</name>
<evidence type="ECO:0000313" key="3">
    <source>
        <dbReference type="Proteomes" id="UP000239867"/>
    </source>
</evidence>
<organism evidence="2 3">
    <name type="scientific">Desulfobulbus oralis</name>
    <dbReference type="NCBI Taxonomy" id="1986146"/>
    <lineage>
        <taxon>Bacteria</taxon>
        <taxon>Pseudomonadati</taxon>
        <taxon>Thermodesulfobacteriota</taxon>
        <taxon>Desulfobulbia</taxon>
        <taxon>Desulfobulbales</taxon>
        <taxon>Desulfobulbaceae</taxon>
        <taxon>Desulfobulbus</taxon>
    </lineage>
</organism>
<dbReference type="EMBL" id="CP021255">
    <property type="protein sequence ID" value="AVD70548.1"/>
    <property type="molecule type" value="Genomic_DNA"/>
</dbReference>
<dbReference type="OrthoDB" id="264813at2"/>
<dbReference type="RefSeq" id="WP_104935846.1">
    <property type="nucleotide sequence ID" value="NZ_CP021255.1"/>
</dbReference>
<reference evidence="2 3" key="1">
    <citation type="journal article" date="2018" name="MBio">
        <title>Insights into the evolution of host association through the isolation and characterization of a novel human periodontal pathobiont, Desulfobulbus oralis.</title>
        <authorList>
            <person name="Cross K.L."/>
            <person name="Chirania P."/>
            <person name="Xiong W."/>
            <person name="Beall C.J."/>
            <person name="Elkins J.G."/>
            <person name="Giannone R.J."/>
            <person name="Griffen A.L."/>
            <person name="Guss A.M."/>
            <person name="Hettich R.L."/>
            <person name="Joshi S.S."/>
            <person name="Mokrzan E.M."/>
            <person name="Martin R.K."/>
            <person name="Zhulin I.B."/>
            <person name="Leys E.J."/>
            <person name="Podar M."/>
        </authorList>
    </citation>
    <scope>NUCLEOTIDE SEQUENCE [LARGE SCALE GENOMIC DNA]</scope>
    <source>
        <strain evidence="2 3">ORNL</strain>
    </source>
</reference>
<accession>A0A2L1GLL8</accession>
<dbReference type="InterPro" id="IPR053143">
    <property type="entry name" value="Arylsulfate_ST"/>
</dbReference>
<dbReference type="Pfam" id="PF05935">
    <property type="entry name" value="Arylsulfotrans"/>
    <property type="match status" value="1"/>
</dbReference>
<protein>
    <submittedName>
        <fullName evidence="2">Aryl sulfotransferase</fullName>
    </submittedName>
</protein>
<dbReference type="Pfam" id="PF17425">
    <property type="entry name" value="Arylsulfotran_N"/>
    <property type="match status" value="1"/>
</dbReference>
<keyword evidence="2" id="KW-0808">Transferase</keyword>